<dbReference type="GO" id="GO:0004853">
    <property type="term" value="F:uroporphyrinogen decarboxylase activity"/>
    <property type="evidence" value="ECO:0007669"/>
    <property type="project" value="InterPro"/>
</dbReference>
<evidence type="ECO:0000313" key="2">
    <source>
        <dbReference type="EMBL" id="MST49138.1"/>
    </source>
</evidence>
<dbReference type="Pfam" id="PF01208">
    <property type="entry name" value="URO-D"/>
    <property type="match status" value="2"/>
</dbReference>
<comment type="caution">
    <text evidence="2">The sequence shown here is derived from an EMBL/GenBank/DDBJ whole genome shotgun (WGS) entry which is preliminary data.</text>
</comment>
<dbReference type="PANTHER" id="PTHR21091">
    <property type="entry name" value="METHYLTETRAHYDROFOLATE:HOMOCYSTEINE METHYLTRANSFERASE RELATED"/>
    <property type="match status" value="1"/>
</dbReference>
<reference evidence="2 3" key="1">
    <citation type="submission" date="2019-08" db="EMBL/GenBank/DDBJ databases">
        <title>In-depth cultivation of the pig gut microbiome towards novel bacterial diversity and tailored functional studies.</title>
        <authorList>
            <person name="Wylensek D."/>
            <person name="Hitch T.C.A."/>
            <person name="Clavel T."/>
        </authorList>
    </citation>
    <scope>NUCLEOTIDE SEQUENCE [LARGE SCALE GENOMIC DNA]</scope>
    <source>
        <strain evidence="2 3">RF-GAM-744-WT-7</strain>
    </source>
</reference>
<proteinExistence type="predicted"/>
<evidence type="ECO:0000313" key="3">
    <source>
        <dbReference type="Proteomes" id="UP000442535"/>
    </source>
</evidence>
<dbReference type="RefSeq" id="WP_154543488.1">
    <property type="nucleotide sequence ID" value="NZ_JAQYQY010000007.1"/>
</dbReference>
<dbReference type="PANTHER" id="PTHR21091:SF169">
    <property type="entry name" value="UROPORPHYRINOGEN DECARBOXYLASE"/>
    <property type="match status" value="1"/>
</dbReference>
<dbReference type="AlphaFoldDB" id="A0A7K0K148"/>
<keyword evidence="3" id="KW-1185">Reference proteome</keyword>
<dbReference type="Gene3D" id="3.20.20.210">
    <property type="match status" value="1"/>
</dbReference>
<evidence type="ECO:0000259" key="1">
    <source>
        <dbReference type="PROSITE" id="PS00906"/>
    </source>
</evidence>
<name>A0A7K0K148_9ACTO</name>
<dbReference type="SUPFAM" id="SSF51726">
    <property type="entry name" value="UROD/MetE-like"/>
    <property type="match status" value="2"/>
</dbReference>
<gene>
    <name evidence="2" type="ORF">FYJ63_02550</name>
</gene>
<dbReference type="EMBL" id="VUMY01000003">
    <property type="protein sequence ID" value="MST49138.1"/>
    <property type="molecule type" value="Genomic_DNA"/>
</dbReference>
<organism evidence="2 3">
    <name type="scientific">Mobiluncus porci</name>
    <dbReference type="NCBI Taxonomy" id="2652278"/>
    <lineage>
        <taxon>Bacteria</taxon>
        <taxon>Bacillati</taxon>
        <taxon>Actinomycetota</taxon>
        <taxon>Actinomycetes</taxon>
        <taxon>Actinomycetales</taxon>
        <taxon>Actinomycetaceae</taxon>
        <taxon>Mobiluncus</taxon>
    </lineage>
</organism>
<dbReference type="PROSITE" id="PS00906">
    <property type="entry name" value="UROD_1"/>
    <property type="match status" value="1"/>
</dbReference>
<dbReference type="GO" id="GO:0006783">
    <property type="term" value="P:heme biosynthetic process"/>
    <property type="evidence" value="ECO:0007669"/>
    <property type="project" value="TreeGrafter"/>
</dbReference>
<dbReference type="InterPro" id="IPR000257">
    <property type="entry name" value="Uroporphyrinogen_deCOase"/>
</dbReference>
<dbReference type="GO" id="GO:0005829">
    <property type="term" value="C:cytosol"/>
    <property type="evidence" value="ECO:0007669"/>
    <property type="project" value="TreeGrafter"/>
</dbReference>
<dbReference type="Proteomes" id="UP000442535">
    <property type="component" value="Unassembled WGS sequence"/>
</dbReference>
<protein>
    <submittedName>
        <fullName evidence="2">Uroporphyrinogen decarboxylase</fullName>
    </submittedName>
</protein>
<dbReference type="InterPro" id="IPR038071">
    <property type="entry name" value="UROD/MetE-like_sf"/>
</dbReference>
<accession>A0A7K0K148</accession>
<feature type="domain" description="Uroporphyrinogen decarboxylase (URO-D)" evidence="1">
    <location>
        <begin position="26"/>
        <end position="35"/>
    </location>
</feature>
<sequence>MTGLNPLFFDSPMRAALNASRPAQTPVWFMRQAGRSLPEYHEVRRGIPMLQACTTPDLTAEITLQPVRRHDVDAAVFYSDIVVPLYLAGAGIDIVPGIGPVLDEPVRSAADVDRLSALEVEDWAVIEEAATMVRRSLAFDKVLFGFAGAPFTLASYLIESGSGGSKAERRECRRTREFIKSEPAAWTRLATWCAKLSGQFMKAQINGGAEAVQLFDSWAGALTLEEYRRVALPYSALAFQGAPGAAHVHFAVGAGHLLEALGEIAEVVSVGTDVTLDEAARRLPGKVLQGNLDPELLLGEDSTRANADNPAQPLADAAAPIRMETASTSAPTSPIEAAWAEAERVLEAGRAAPAHVFNLGHGVLPETDPGVLTELVARVHAWRPGR</sequence>